<dbReference type="AlphaFoldDB" id="A0A482XBZ3"/>
<evidence type="ECO:0000313" key="4">
    <source>
        <dbReference type="Proteomes" id="UP000291343"/>
    </source>
</evidence>
<keyword evidence="4" id="KW-1185">Reference proteome</keyword>
<evidence type="ECO:0000259" key="2">
    <source>
        <dbReference type="Pfam" id="PF05699"/>
    </source>
</evidence>
<dbReference type="GO" id="GO:0046983">
    <property type="term" value="F:protein dimerization activity"/>
    <property type="evidence" value="ECO:0007669"/>
    <property type="project" value="InterPro"/>
</dbReference>
<dbReference type="InterPro" id="IPR008906">
    <property type="entry name" value="HATC_C_dom"/>
</dbReference>
<feature type="region of interest" description="Disordered" evidence="1">
    <location>
        <begin position="34"/>
        <end position="58"/>
    </location>
</feature>
<evidence type="ECO:0000256" key="1">
    <source>
        <dbReference type="SAM" id="MobiDB-lite"/>
    </source>
</evidence>
<dbReference type="OrthoDB" id="6614444at2759"/>
<proteinExistence type="predicted"/>
<name>A0A482XBZ3_LAOST</name>
<dbReference type="InterPro" id="IPR012337">
    <property type="entry name" value="RNaseH-like_sf"/>
</dbReference>
<dbReference type="SMR" id="A0A482XBZ3"/>
<dbReference type="Pfam" id="PF05699">
    <property type="entry name" value="Dimer_Tnp_hAT"/>
    <property type="match status" value="1"/>
</dbReference>
<dbReference type="STRING" id="195883.A0A482XBZ3"/>
<dbReference type="EMBL" id="QKKF02012754">
    <property type="protein sequence ID" value="RZF43276.1"/>
    <property type="molecule type" value="Genomic_DNA"/>
</dbReference>
<dbReference type="InParanoid" id="A0A482XBZ3"/>
<feature type="compositionally biased region" description="Low complexity" evidence="1">
    <location>
        <begin position="41"/>
        <end position="58"/>
    </location>
</feature>
<organism evidence="3 4">
    <name type="scientific">Laodelphax striatellus</name>
    <name type="common">Small brown planthopper</name>
    <name type="synonym">Delphax striatella</name>
    <dbReference type="NCBI Taxonomy" id="195883"/>
    <lineage>
        <taxon>Eukaryota</taxon>
        <taxon>Metazoa</taxon>
        <taxon>Ecdysozoa</taxon>
        <taxon>Arthropoda</taxon>
        <taxon>Hexapoda</taxon>
        <taxon>Insecta</taxon>
        <taxon>Pterygota</taxon>
        <taxon>Neoptera</taxon>
        <taxon>Paraneoptera</taxon>
        <taxon>Hemiptera</taxon>
        <taxon>Auchenorrhyncha</taxon>
        <taxon>Fulgoroidea</taxon>
        <taxon>Delphacidae</taxon>
        <taxon>Criomorphinae</taxon>
        <taxon>Laodelphax</taxon>
    </lineage>
</organism>
<accession>A0A482XBZ3</accession>
<dbReference type="Proteomes" id="UP000291343">
    <property type="component" value="Unassembled WGS sequence"/>
</dbReference>
<dbReference type="SUPFAM" id="SSF53098">
    <property type="entry name" value="Ribonuclease H-like"/>
    <property type="match status" value="1"/>
</dbReference>
<evidence type="ECO:0000313" key="3">
    <source>
        <dbReference type="EMBL" id="RZF43276.1"/>
    </source>
</evidence>
<gene>
    <name evidence="3" type="ORF">LSTR_LSTR001537</name>
</gene>
<comment type="caution">
    <text evidence="3">The sequence shown here is derived from an EMBL/GenBank/DDBJ whole genome shotgun (WGS) entry which is preliminary data.</text>
</comment>
<protein>
    <recommendedName>
        <fullName evidence="2">HAT C-terminal dimerisation domain-containing protein</fullName>
    </recommendedName>
</protein>
<sequence length="175" mass="19552">MSAAIPRFKKLYFKDPPSLAKVINSISKSIREIQSTTSNQTGSPHSSPPSDSDTSISGTSLFQMHNKNIQKAWPKGITQISEADSNISEELALYLRAPAERIEQNPILYWKQMAGTFPIVSSIALRFVPTIATSVPSERLFSEAGQILRNHRSRLTSDLANKLLFLKDVSDKYWN</sequence>
<dbReference type="PANTHER" id="PTHR47611">
    <property type="entry name" value="HAT DIMERISATION DOMAIN, C-TERMINAL"/>
    <property type="match status" value="1"/>
</dbReference>
<feature type="domain" description="HAT C-terminal dimerisation" evidence="2">
    <location>
        <begin position="90"/>
        <end position="168"/>
    </location>
</feature>
<reference evidence="3 4" key="1">
    <citation type="journal article" date="2017" name="Gigascience">
        <title>Genome sequence of the small brown planthopper, Laodelphax striatellus.</title>
        <authorList>
            <person name="Zhu J."/>
            <person name="Jiang F."/>
            <person name="Wang X."/>
            <person name="Yang P."/>
            <person name="Bao Y."/>
            <person name="Zhao W."/>
            <person name="Wang W."/>
            <person name="Lu H."/>
            <person name="Wang Q."/>
            <person name="Cui N."/>
            <person name="Li J."/>
            <person name="Chen X."/>
            <person name="Luo L."/>
            <person name="Yu J."/>
            <person name="Kang L."/>
            <person name="Cui F."/>
        </authorList>
    </citation>
    <scope>NUCLEOTIDE SEQUENCE [LARGE SCALE GENOMIC DNA]</scope>
    <source>
        <strain evidence="3">Lst14</strain>
    </source>
</reference>
<dbReference type="PANTHER" id="PTHR47611:SF3">
    <property type="entry name" value="HAT C-TERMINAL DIMERISATION DOMAIN-CONTAINING PROTEIN"/>
    <property type="match status" value="1"/>
</dbReference>